<dbReference type="AlphaFoldDB" id="A0A1I5SMV7"/>
<dbReference type="Gene3D" id="2.30.30.240">
    <property type="entry name" value="PRC-barrel domain"/>
    <property type="match status" value="1"/>
</dbReference>
<evidence type="ECO:0000313" key="3">
    <source>
        <dbReference type="EMBL" id="SFP72048.1"/>
    </source>
</evidence>
<evidence type="ECO:0000256" key="1">
    <source>
        <dbReference type="SAM" id="SignalP"/>
    </source>
</evidence>
<feature type="domain" description="PRC-barrel" evidence="2">
    <location>
        <begin position="382"/>
        <end position="444"/>
    </location>
</feature>
<evidence type="ECO:0000259" key="2">
    <source>
        <dbReference type="Pfam" id="PF05239"/>
    </source>
</evidence>
<feature type="signal peptide" evidence="1">
    <location>
        <begin position="1"/>
        <end position="24"/>
    </location>
</feature>
<organism evidence="3 4">
    <name type="scientific">Tranquillimonas alkanivorans</name>
    <dbReference type="NCBI Taxonomy" id="441119"/>
    <lineage>
        <taxon>Bacteria</taxon>
        <taxon>Pseudomonadati</taxon>
        <taxon>Pseudomonadota</taxon>
        <taxon>Alphaproteobacteria</taxon>
        <taxon>Rhodobacterales</taxon>
        <taxon>Roseobacteraceae</taxon>
        <taxon>Tranquillimonas</taxon>
    </lineage>
</organism>
<dbReference type="EMBL" id="FOXA01000011">
    <property type="protein sequence ID" value="SFP72048.1"/>
    <property type="molecule type" value="Genomic_DNA"/>
</dbReference>
<name>A0A1I5SMV7_9RHOB</name>
<dbReference type="STRING" id="441119.SAMN04488047_111100"/>
<accession>A0A1I5SMV7</accession>
<sequence>MFDIKAKLLGSAAALALLTTPGLAQEAFDWESTFNDATEMQMSEASGSPLLSAEGDELGQIEYFGLMDDEFYVVILDPEGREIPVPMTEVSFENDQFIADVATDDIAMMEEADTTSMQRIADEATIEMAFLEVERRGALASGQEASTQTVQTASGQFIVEQADPQVDVDVPDPQVSVQQNAPEVTVEQPEPTITVTQSKPNVMVEQQAPTVTVEQAQPTVTVDIPEPVVTIRMPEPDVNVATQQPDVQVQQPEPVVRFVRPEPRIVIEEAEAEVQVSEAEAQVDVTTAEQAQVAIDQGEPQVDMQTAGEADVAIEQAEAEVNVEPAEGAQVAVEQSEAEVNLVEEQETAQATAEQPEVAVAVADIEPRVGFVVIDPIDLSPTDLTGVGVYGEDDERVGEVSELVVGDSGNIEQAIVDVGGFLGLGEKSVAMDLDQMSVQRSETGDMMRVYVTATEEELEDMPAVQ</sequence>
<feature type="chain" id="PRO_5011670908" evidence="1">
    <location>
        <begin position="25"/>
        <end position="465"/>
    </location>
</feature>
<keyword evidence="1" id="KW-0732">Signal</keyword>
<dbReference type="Proteomes" id="UP000199356">
    <property type="component" value="Unassembled WGS sequence"/>
</dbReference>
<dbReference type="SUPFAM" id="SSF50346">
    <property type="entry name" value="PRC-barrel domain"/>
    <property type="match status" value="1"/>
</dbReference>
<evidence type="ECO:0000313" key="4">
    <source>
        <dbReference type="Proteomes" id="UP000199356"/>
    </source>
</evidence>
<dbReference type="InterPro" id="IPR011033">
    <property type="entry name" value="PRC_barrel-like_sf"/>
</dbReference>
<dbReference type="RefSeq" id="WP_093423095.1">
    <property type="nucleotide sequence ID" value="NZ_FOXA01000011.1"/>
</dbReference>
<protein>
    <submittedName>
        <fullName evidence="3">PRC-barrel domain-containing protein</fullName>
    </submittedName>
</protein>
<dbReference type="OrthoDB" id="7876889at2"/>
<proteinExistence type="predicted"/>
<dbReference type="Pfam" id="PF05239">
    <property type="entry name" value="PRC"/>
    <property type="match status" value="1"/>
</dbReference>
<dbReference type="InterPro" id="IPR027275">
    <property type="entry name" value="PRC-brl_dom"/>
</dbReference>
<reference evidence="3 4" key="1">
    <citation type="submission" date="2016-10" db="EMBL/GenBank/DDBJ databases">
        <authorList>
            <person name="de Groot N.N."/>
        </authorList>
    </citation>
    <scope>NUCLEOTIDE SEQUENCE [LARGE SCALE GENOMIC DNA]</scope>
    <source>
        <strain evidence="3 4">DSM 19547</strain>
    </source>
</reference>
<gene>
    <name evidence="3" type="ORF">SAMN04488047_111100</name>
</gene>
<keyword evidence="4" id="KW-1185">Reference proteome</keyword>